<sequence>MGVYSVDKLISEARRLAAEFRRTTGKPLPGVSGEIAEYDAARLLELELCKERPGGYDAIGLGKREGDRIQIKGRVIFGEEKSGQRIGQLKLDKDWDSVVLVILDENYEALEIFEASREQVEDAMNESASSNRKKRGAMTIARFKIISRLAWTRGEGALDNEVWDNRSDV</sequence>
<gene>
    <name evidence="1" type="ORF">MNBD_GAMMA15-388</name>
</gene>
<organism evidence="1">
    <name type="scientific">hydrothermal vent metagenome</name>
    <dbReference type="NCBI Taxonomy" id="652676"/>
    <lineage>
        <taxon>unclassified sequences</taxon>
        <taxon>metagenomes</taxon>
        <taxon>ecological metagenomes</taxon>
    </lineage>
</organism>
<dbReference type="AlphaFoldDB" id="A0A3B0YSA0"/>
<accession>A0A3B0YSA0</accession>
<name>A0A3B0YSA0_9ZZZZ</name>
<evidence type="ECO:0000313" key="1">
    <source>
        <dbReference type="EMBL" id="VAW78357.1"/>
    </source>
</evidence>
<protein>
    <submittedName>
        <fullName evidence="1">Uncharacterized protein</fullName>
    </submittedName>
</protein>
<dbReference type="EMBL" id="UOFN01000093">
    <property type="protein sequence ID" value="VAW78357.1"/>
    <property type="molecule type" value="Genomic_DNA"/>
</dbReference>
<reference evidence="1" key="1">
    <citation type="submission" date="2018-06" db="EMBL/GenBank/DDBJ databases">
        <authorList>
            <person name="Zhirakovskaya E."/>
        </authorList>
    </citation>
    <scope>NUCLEOTIDE SEQUENCE</scope>
</reference>
<proteinExistence type="predicted"/>